<protein>
    <submittedName>
        <fullName evidence="2">DUF4345 domain-containing protein</fullName>
    </submittedName>
</protein>
<dbReference type="Pfam" id="PF14248">
    <property type="entry name" value="DUF4345"/>
    <property type="match status" value="1"/>
</dbReference>
<feature type="transmembrane region" description="Helical" evidence="1">
    <location>
        <begin position="7"/>
        <end position="33"/>
    </location>
</feature>
<reference evidence="2 3" key="1">
    <citation type="submission" date="2020-03" db="EMBL/GenBank/DDBJ databases">
        <title>Roseomonas selenitidurans sp. nov. isolated from urban soil.</title>
        <authorList>
            <person name="Liu H."/>
        </authorList>
    </citation>
    <scope>NUCLEOTIDE SEQUENCE [LARGE SCALE GENOMIC DNA]</scope>
    <source>
        <strain evidence="2 3">BU-1</strain>
    </source>
</reference>
<evidence type="ECO:0000313" key="3">
    <source>
        <dbReference type="Proteomes" id="UP000787635"/>
    </source>
</evidence>
<dbReference type="Proteomes" id="UP000787635">
    <property type="component" value="Unassembled WGS sequence"/>
</dbReference>
<dbReference type="RefSeq" id="WP_168027891.1">
    <property type="nucleotide sequence ID" value="NZ_JAAVNE010000005.1"/>
</dbReference>
<name>A0ABX1DZ20_9PROT</name>
<accession>A0ABX1DZ20</accession>
<feature type="transmembrane region" description="Helical" evidence="1">
    <location>
        <begin position="71"/>
        <end position="91"/>
    </location>
</feature>
<keyword evidence="1" id="KW-0812">Transmembrane</keyword>
<gene>
    <name evidence="2" type="ORF">HEQ75_04720</name>
</gene>
<organism evidence="2 3">
    <name type="scientific">Falsiroseomonas selenitidurans</name>
    <dbReference type="NCBI Taxonomy" id="2716335"/>
    <lineage>
        <taxon>Bacteria</taxon>
        <taxon>Pseudomonadati</taxon>
        <taxon>Pseudomonadota</taxon>
        <taxon>Alphaproteobacteria</taxon>
        <taxon>Acetobacterales</taxon>
        <taxon>Roseomonadaceae</taxon>
        <taxon>Falsiroseomonas</taxon>
    </lineage>
</organism>
<dbReference type="EMBL" id="JAAVNE010000005">
    <property type="protein sequence ID" value="NKC30154.1"/>
    <property type="molecule type" value="Genomic_DNA"/>
</dbReference>
<evidence type="ECO:0000313" key="2">
    <source>
        <dbReference type="EMBL" id="NKC30154.1"/>
    </source>
</evidence>
<comment type="caution">
    <text evidence="2">The sequence shown here is derived from an EMBL/GenBank/DDBJ whole genome shotgun (WGS) entry which is preliminary data.</text>
</comment>
<sequence length="133" mass="13818">MGLLRIAIAIAGCVPVLAGAAGVILGPMMLGAIGWDAAADSHYRYLSGLLLGIGLGFWSTLPALPRRTARFRLLTAIVVLGGLARLAALPGSGWPGLPMGAALVMELVVTPLLCLWQGRIAARDAGRNLAKWH</sequence>
<keyword evidence="3" id="KW-1185">Reference proteome</keyword>
<keyword evidence="1" id="KW-1133">Transmembrane helix</keyword>
<dbReference type="InterPro" id="IPR025597">
    <property type="entry name" value="DUF4345"/>
</dbReference>
<evidence type="ECO:0000256" key="1">
    <source>
        <dbReference type="SAM" id="Phobius"/>
    </source>
</evidence>
<feature type="transmembrane region" description="Helical" evidence="1">
    <location>
        <begin position="97"/>
        <end position="116"/>
    </location>
</feature>
<proteinExistence type="predicted"/>
<keyword evidence="1" id="KW-0472">Membrane</keyword>
<feature type="transmembrane region" description="Helical" evidence="1">
    <location>
        <begin position="45"/>
        <end position="64"/>
    </location>
</feature>